<dbReference type="SUPFAM" id="SSF52540">
    <property type="entry name" value="P-loop containing nucleoside triphosphate hydrolases"/>
    <property type="match status" value="1"/>
</dbReference>
<dbReference type="InterPro" id="IPR027417">
    <property type="entry name" value="P-loop_NTPase"/>
</dbReference>
<gene>
    <name evidence="2" type="primary">mobB</name>
    <name evidence="2" type="ORF">EYB31_04430</name>
</gene>
<dbReference type="InterPro" id="IPR052539">
    <property type="entry name" value="MGD_biosynthesis_adapter"/>
</dbReference>
<accession>A0A4Q9DY65</accession>
<reference evidence="2 3" key="1">
    <citation type="submission" date="2019-02" db="EMBL/GenBank/DDBJ databases">
        <title>Paenibacillus sp. nov., isolated from surface-sterilized tissue of Thalictrum simplex L.</title>
        <authorList>
            <person name="Tuo L."/>
        </authorList>
    </citation>
    <scope>NUCLEOTIDE SEQUENCE [LARGE SCALE GENOMIC DNA]</scope>
    <source>
        <strain evidence="2 3">N2SHLJ1</strain>
    </source>
</reference>
<proteinExistence type="predicted"/>
<sequence>MAAVIGFAGFSNSGKTTLIAGLIPHLRGRGLSVAVIKHDAHGHYKEAEGTDTAAFADAGADGFMALSPNGYYMHERRNLALDDAVRKLQHYDLILAEGFKREPHPKIAVFLRHDQSAIMELLPHPPIAIAAVCPYECGNIPVFNINNYSGLSAWMIAYLGKLGQ</sequence>
<dbReference type="OrthoDB" id="9786803at2"/>
<dbReference type="InterPro" id="IPR004435">
    <property type="entry name" value="MobB_dom"/>
</dbReference>
<organism evidence="2 3">
    <name type="scientific">Paenibacillus thalictri</name>
    <dbReference type="NCBI Taxonomy" id="2527873"/>
    <lineage>
        <taxon>Bacteria</taxon>
        <taxon>Bacillati</taxon>
        <taxon>Bacillota</taxon>
        <taxon>Bacilli</taxon>
        <taxon>Bacillales</taxon>
        <taxon>Paenibacillaceae</taxon>
        <taxon>Paenibacillus</taxon>
    </lineage>
</organism>
<keyword evidence="3" id="KW-1185">Reference proteome</keyword>
<dbReference type="NCBIfam" id="TIGR00176">
    <property type="entry name" value="mobB"/>
    <property type="match status" value="1"/>
</dbReference>
<dbReference type="RefSeq" id="WP_131012048.1">
    <property type="nucleotide sequence ID" value="NZ_SIRE01000003.1"/>
</dbReference>
<dbReference type="PANTHER" id="PTHR40072:SF1">
    <property type="entry name" value="MOLYBDOPTERIN-GUANINE DINUCLEOTIDE BIOSYNTHESIS ADAPTER PROTEIN"/>
    <property type="match status" value="1"/>
</dbReference>
<dbReference type="GO" id="GO:0005525">
    <property type="term" value="F:GTP binding"/>
    <property type="evidence" value="ECO:0007669"/>
    <property type="project" value="InterPro"/>
</dbReference>
<dbReference type="GO" id="GO:0006777">
    <property type="term" value="P:Mo-molybdopterin cofactor biosynthetic process"/>
    <property type="evidence" value="ECO:0007669"/>
    <property type="project" value="InterPro"/>
</dbReference>
<dbReference type="PANTHER" id="PTHR40072">
    <property type="entry name" value="MOLYBDOPTERIN-GUANINE DINUCLEOTIDE BIOSYNTHESIS ADAPTER PROTEIN-RELATED"/>
    <property type="match status" value="1"/>
</dbReference>
<dbReference type="CDD" id="cd03116">
    <property type="entry name" value="MobB"/>
    <property type="match status" value="1"/>
</dbReference>
<comment type="caution">
    <text evidence="2">The sequence shown here is derived from an EMBL/GenBank/DDBJ whole genome shotgun (WGS) entry which is preliminary data.</text>
</comment>
<evidence type="ECO:0000313" key="3">
    <source>
        <dbReference type="Proteomes" id="UP000293142"/>
    </source>
</evidence>
<evidence type="ECO:0000259" key="1">
    <source>
        <dbReference type="Pfam" id="PF03205"/>
    </source>
</evidence>
<dbReference type="EMBL" id="SIRE01000003">
    <property type="protein sequence ID" value="TBL81336.1"/>
    <property type="molecule type" value="Genomic_DNA"/>
</dbReference>
<dbReference type="AlphaFoldDB" id="A0A4Q9DY65"/>
<evidence type="ECO:0000313" key="2">
    <source>
        <dbReference type="EMBL" id="TBL81336.1"/>
    </source>
</evidence>
<protein>
    <submittedName>
        <fullName evidence="2">Molybdopterin-guanine dinucleotide biosynthesis protein B</fullName>
    </submittedName>
</protein>
<dbReference type="Pfam" id="PF03205">
    <property type="entry name" value="MobB"/>
    <property type="match status" value="1"/>
</dbReference>
<feature type="domain" description="Molybdopterin-guanine dinucleotide biosynthesis protein B (MobB)" evidence="1">
    <location>
        <begin position="4"/>
        <end position="117"/>
    </location>
</feature>
<dbReference type="Proteomes" id="UP000293142">
    <property type="component" value="Unassembled WGS sequence"/>
</dbReference>
<dbReference type="Gene3D" id="3.40.50.300">
    <property type="entry name" value="P-loop containing nucleotide triphosphate hydrolases"/>
    <property type="match status" value="1"/>
</dbReference>
<name>A0A4Q9DY65_9BACL</name>